<evidence type="ECO:0000256" key="1">
    <source>
        <dbReference type="SAM" id="Phobius"/>
    </source>
</evidence>
<keyword evidence="1" id="KW-0472">Membrane</keyword>
<keyword evidence="1" id="KW-1133">Transmembrane helix</keyword>
<dbReference type="Proteomes" id="UP000238479">
    <property type="component" value="Chromosome 2"/>
</dbReference>
<protein>
    <submittedName>
        <fullName evidence="2">Uncharacterized protein</fullName>
    </submittedName>
</protein>
<proteinExistence type="predicted"/>
<dbReference type="AlphaFoldDB" id="A0A2P6RTR9"/>
<evidence type="ECO:0000313" key="3">
    <source>
        <dbReference type="Proteomes" id="UP000238479"/>
    </source>
</evidence>
<evidence type="ECO:0000313" key="2">
    <source>
        <dbReference type="EMBL" id="PRQ49815.1"/>
    </source>
</evidence>
<dbReference type="EMBL" id="PDCK01000040">
    <property type="protein sequence ID" value="PRQ49815.1"/>
    <property type="molecule type" value="Genomic_DNA"/>
</dbReference>
<name>A0A2P6RTR9_ROSCH</name>
<keyword evidence="3" id="KW-1185">Reference proteome</keyword>
<organism evidence="2 3">
    <name type="scientific">Rosa chinensis</name>
    <name type="common">China rose</name>
    <dbReference type="NCBI Taxonomy" id="74649"/>
    <lineage>
        <taxon>Eukaryota</taxon>
        <taxon>Viridiplantae</taxon>
        <taxon>Streptophyta</taxon>
        <taxon>Embryophyta</taxon>
        <taxon>Tracheophyta</taxon>
        <taxon>Spermatophyta</taxon>
        <taxon>Magnoliopsida</taxon>
        <taxon>eudicotyledons</taxon>
        <taxon>Gunneridae</taxon>
        <taxon>Pentapetalae</taxon>
        <taxon>rosids</taxon>
        <taxon>fabids</taxon>
        <taxon>Rosales</taxon>
        <taxon>Rosaceae</taxon>
        <taxon>Rosoideae</taxon>
        <taxon>Rosoideae incertae sedis</taxon>
        <taxon>Rosa</taxon>
    </lineage>
</organism>
<dbReference type="Gramene" id="PRQ49815">
    <property type="protein sequence ID" value="PRQ49815"/>
    <property type="gene ID" value="RchiOBHm_Chr2g0126121"/>
</dbReference>
<keyword evidence="1" id="KW-0812">Transmembrane</keyword>
<gene>
    <name evidence="2" type="ORF">RchiOBHm_Chr2g0126121</name>
</gene>
<sequence>MILRKKRFLESSFKYSIIFVLSLSLYHVFYDFLGALWFSVLPRLALQRLDQYPSQRHAST</sequence>
<reference evidence="2 3" key="1">
    <citation type="journal article" date="2018" name="Nat. Genet.">
        <title>The Rosa genome provides new insights in the design of modern roses.</title>
        <authorList>
            <person name="Bendahmane M."/>
        </authorList>
    </citation>
    <scope>NUCLEOTIDE SEQUENCE [LARGE SCALE GENOMIC DNA]</scope>
    <source>
        <strain evidence="3">cv. Old Blush</strain>
    </source>
</reference>
<comment type="caution">
    <text evidence="2">The sequence shown here is derived from an EMBL/GenBank/DDBJ whole genome shotgun (WGS) entry which is preliminary data.</text>
</comment>
<accession>A0A2P6RTR9</accession>
<feature type="transmembrane region" description="Helical" evidence="1">
    <location>
        <begin position="12"/>
        <end position="38"/>
    </location>
</feature>